<accession>A0A3S0KGH1</accession>
<protein>
    <submittedName>
        <fullName evidence="1">Paeninodin family lasso peptide</fullName>
    </submittedName>
</protein>
<organism evidence="1 2">
    <name type="scientific">Bacillus yapensis</name>
    <dbReference type="NCBI Taxonomy" id="2492960"/>
    <lineage>
        <taxon>Bacteria</taxon>
        <taxon>Bacillati</taxon>
        <taxon>Bacillota</taxon>
        <taxon>Bacilli</taxon>
        <taxon>Bacillales</taxon>
        <taxon>Bacillaceae</taxon>
        <taxon>Bacillus</taxon>
    </lineage>
</organism>
<evidence type="ECO:0000313" key="1">
    <source>
        <dbReference type="EMBL" id="RTR29988.1"/>
    </source>
</evidence>
<dbReference type="EMBL" id="RXNT01000011">
    <property type="protein sequence ID" value="RTR29988.1"/>
    <property type="molecule type" value="Genomic_DNA"/>
</dbReference>
<dbReference type="OrthoDB" id="2913105at2"/>
<comment type="caution">
    <text evidence="1">The sequence shown here is derived from an EMBL/GenBank/DDBJ whole genome shotgun (WGS) entry which is preliminary data.</text>
</comment>
<reference evidence="1 2" key="1">
    <citation type="submission" date="2018-12" db="EMBL/GenBank/DDBJ databases">
        <title>Bacillus yapensis draft genome sequence.</title>
        <authorList>
            <person name="Yu L."/>
            <person name="Xu X."/>
            <person name="Tang X."/>
        </authorList>
    </citation>
    <scope>NUCLEOTIDE SEQUENCE [LARGE SCALE GENOMIC DNA]</scope>
    <source>
        <strain evidence="1 2">XXST-01</strain>
    </source>
</reference>
<evidence type="ECO:0000313" key="2">
    <source>
        <dbReference type="Proteomes" id="UP000271374"/>
    </source>
</evidence>
<name>A0A3S0KGH1_9BACI</name>
<dbReference type="RefSeq" id="WP_126409264.1">
    <property type="nucleotide sequence ID" value="NZ_RXNT01000011.1"/>
</dbReference>
<dbReference type="NCBIfam" id="NF033524">
    <property type="entry name" value="lasso_PadeA_fam"/>
    <property type="match status" value="1"/>
</dbReference>
<dbReference type="Proteomes" id="UP000271374">
    <property type="component" value="Unassembled WGS sequence"/>
</dbReference>
<proteinExistence type="predicted"/>
<keyword evidence="2" id="KW-1185">Reference proteome</keyword>
<dbReference type="AlphaFoldDB" id="A0A3S0KGH1"/>
<sequence>MKKEWKAPTLQLLDIRETMAGSWEGGHDLIFDFDDKGWVPDPLPGPIFGGGGGGGNHDS</sequence>
<gene>
    <name evidence="1" type="ORF">EKG37_13900</name>
</gene>
<dbReference type="InterPro" id="IPR049825">
    <property type="entry name" value="Lasso_PadeA-like"/>
</dbReference>